<dbReference type="SFLD" id="SFLDS00029">
    <property type="entry name" value="Radical_SAM"/>
    <property type="match status" value="1"/>
</dbReference>
<keyword evidence="4" id="KW-0479">Metal-binding</keyword>
<organism evidence="8 9">
    <name type="scientific">Natronomonas pharaonis (strain ATCC 35678 / DSM 2160 / CIP 103997 / JCM 8858 / NBRC 14720 / NCIMB 2260 / Gabara)</name>
    <name type="common">Halobacterium pharaonis</name>
    <dbReference type="NCBI Taxonomy" id="348780"/>
    <lineage>
        <taxon>Archaea</taxon>
        <taxon>Methanobacteriati</taxon>
        <taxon>Methanobacteriota</taxon>
        <taxon>Stenosarchaea group</taxon>
        <taxon>Halobacteria</taxon>
        <taxon>Halobacteriales</taxon>
        <taxon>Natronomonadaceae</taxon>
        <taxon>Natronomonas</taxon>
    </lineage>
</organism>
<dbReference type="SFLD" id="SFLDG01067">
    <property type="entry name" value="SPASM/twitch_domain_containing"/>
    <property type="match status" value="1"/>
</dbReference>
<evidence type="ECO:0000256" key="1">
    <source>
        <dbReference type="ARBA" id="ARBA00001966"/>
    </source>
</evidence>
<dbReference type="InterPro" id="IPR006638">
    <property type="entry name" value="Elp3/MiaA/NifB-like_rSAM"/>
</dbReference>
<dbReference type="RefSeq" id="WP_011322498.1">
    <property type="nucleotide sequence ID" value="NC_007426.1"/>
</dbReference>
<dbReference type="GeneID" id="3702614"/>
<evidence type="ECO:0000256" key="2">
    <source>
        <dbReference type="ARBA" id="ARBA00022485"/>
    </source>
</evidence>
<evidence type="ECO:0000256" key="3">
    <source>
        <dbReference type="ARBA" id="ARBA00022691"/>
    </source>
</evidence>
<sequence>MSTGAPIPSPRDIDTSQRPFVLIWEVTQACELACDHCRADAKPSRHPDELTTAEGKRLLDSAAEFGDGQLVVLSGGDPMKRDDLVELVRYGTKQGLRMTLTPSGTEALTPDNIAALVDAGLQRMALSVDAPATAHDRFRGEAGSFERTREAAEAARDAGIPLQTNTTVCATTVETLPAVREFVAEVGAVLWSVFFLVPVGRGQILDPIQPERAESVLEWLQDVSEAAPFGVKTTEAPHYRRVALQRNGSATDAPDADAIGRRGGIIAGDGFAFVSHTGELFPSGFLPKSAGNVTDSDLVSLYQDSTLFESLRDRDRLKGKCGACEFRHVCGGSRSRAYAVTGDPLASDPLCAYRPSGYDGPLPDRQAAADR</sequence>
<keyword evidence="2" id="KW-0004">4Fe-4S</keyword>
<dbReference type="AlphaFoldDB" id="A0A1U7EV33"/>
<dbReference type="SMART" id="SM00729">
    <property type="entry name" value="Elp3"/>
    <property type="match status" value="1"/>
</dbReference>
<dbReference type="GO" id="GO:0046872">
    <property type="term" value="F:metal ion binding"/>
    <property type="evidence" value="ECO:0007669"/>
    <property type="project" value="UniProtKB-KW"/>
</dbReference>
<dbReference type="CDD" id="cd21123">
    <property type="entry name" value="SPASM_MftC-like"/>
    <property type="match status" value="1"/>
</dbReference>
<feature type="domain" description="Radical SAM core" evidence="7">
    <location>
        <begin position="16"/>
        <end position="226"/>
    </location>
</feature>
<dbReference type="InterPro" id="IPR058240">
    <property type="entry name" value="rSAM_sf"/>
</dbReference>
<dbReference type="InterPro" id="IPR050377">
    <property type="entry name" value="Radical_SAM_PqqE_MftC-like"/>
</dbReference>
<dbReference type="Gene3D" id="3.20.20.70">
    <property type="entry name" value="Aldolase class I"/>
    <property type="match status" value="1"/>
</dbReference>
<dbReference type="EnsemblBacteria" id="CAI48864">
    <property type="protein sequence ID" value="CAI48864"/>
    <property type="gene ID" value="NP_1546A"/>
</dbReference>
<evidence type="ECO:0000259" key="7">
    <source>
        <dbReference type="PROSITE" id="PS51918"/>
    </source>
</evidence>
<dbReference type="PIRSF" id="PIRSF037420">
    <property type="entry name" value="PQQ_syn_pqqE"/>
    <property type="match status" value="1"/>
</dbReference>
<evidence type="ECO:0000256" key="6">
    <source>
        <dbReference type="ARBA" id="ARBA00023014"/>
    </source>
</evidence>
<keyword evidence="3" id="KW-0949">S-adenosyl-L-methionine</keyword>
<dbReference type="eggNOG" id="arCOG00938">
    <property type="taxonomic scope" value="Archaea"/>
</dbReference>
<dbReference type="CDD" id="cd01335">
    <property type="entry name" value="Radical_SAM"/>
    <property type="match status" value="1"/>
</dbReference>
<gene>
    <name evidence="8" type="primary">ahbD</name>
    <name evidence="8" type="synonym">cmo1</name>
    <name evidence="8" type="ordered locus">NP_1546A</name>
</gene>
<keyword evidence="9" id="KW-1185">Reference proteome</keyword>
<dbReference type="HOGENOM" id="CLU_009273_4_0_2"/>
<dbReference type="GO" id="GO:0051539">
    <property type="term" value="F:4 iron, 4 sulfur cluster binding"/>
    <property type="evidence" value="ECO:0007669"/>
    <property type="project" value="UniProtKB-KW"/>
</dbReference>
<dbReference type="PROSITE" id="PS51918">
    <property type="entry name" value="RADICAL_SAM"/>
    <property type="match status" value="1"/>
</dbReference>
<evidence type="ECO:0000313" key="8">
    <source>
        <dbReference type="EMBL" id="CAI48864.1"/>
    </source>
</evidence>
<dbReference type="Proteomes" id="UP000002698">
    <property type="component" value="Chromosome"/>
</dbReference>
<dbReference type="OrthoDB" id="30736at2157"/>
<dbReference type="NCBIfam" id="TIGR04053">
    <property type="entry name" value="TIGR04053 family radical SAM/SPASM domain-containing protein"/>
    <property type="match status" value="1"/>
</dbReference>
<dbReference type="PANTHER" id="PTHR11228:SF34">
    <property type="entry name" value="TUNGSTEN-CONTAINING ALDEHYDE FERREDOXIN OXIDOREDUCTASE COFACTOR MODIFYING PROTEIN"/>
    <property type="match status" value="1"/>
</dbReference>
<protein>
    <submittedName>
        <fullName evidence="8">Alternative heme synthase AhbD</fullName>
    </submittedName>
</protein>
<dbReference type="STRING" id="348780.NP_1546A"/>
<dbReference type="SUPFAM" id="SSF102114">
    <property type="entry name" value="Radical SAM enzymes"/>
    <property type="match status" value="1"/>
</dbReference>
<keyword evidence="6" id="KW-0411">Iron-sulfur</keyword>
<dbReference type="InterPro" id="IPR017200">
    <property type="entry name" value="PqqE-like"/>
</dbReference>
<dbReference type="InterPro" id="IPR013785">
    <property type="entry name" value="Aldolase_TIM"/>
</dbReference>
<dbReference type="GO" id="GO:0003824">
    <property type="term" value="F:catalytic activity"/>
    <property type="evidence" value="ECO:0007669"/>
    <property type="project" value="InterPro"/>
</dbReference>
<accession>A0A1U7EV33</accession>
<dbReference type="SFLD" id="SFLDG01386">
    <property type="entry name" value="main_SPASM_domain-containing"/>
    <property type="match status" value="1"/>
</dbReference>
<name>A0A1U7EV33_NATPD</name>
<dbReference type="InterPro" id="IPR007197">
    <property type="entry name" value="rSAM"/>
</dbReference>
<comment type="cofactor">
    <cofactor evidence="1">
        <name>[4Fe-4S] cluster</name>
        <dbReference type="ChEBI" id="CHEBI:49883"/>
    </cofactor>
</comment>
<keyword evidence="5" id="KW-0408">Iron</keyword>
<evidence type="ECO:0000256" key="5">
    <source>
        <dbReference type="ARBA" id="ARBA00023004"/>
    </source>
</evidence>
<proteinExistence type="predicted"/>
<reference evidence="8 9" key="1">
    <citation type="journal article" date="2005" name="Genome Res.">
        <title>Living with two extremes: conclusions from the genome sequence of Natronomonas pharaonis.</title>
        <authorList>
            <person name="Falb M."/>
            <person name="Pfeiffer F."/>
            <person name="Palm P."/>
            <person name="Rodewald K."/>
            <person name="Hickmann V."/>
            <person name="Tittor J."/>
            <person name="Oesterhelt D."/>
        </authorList>
    </citation>
    <scope>NUCLEOTIDE SEQUENCE [LARGE SCALE GENOMIC DNA]</scope>
    <source>
        <strain evidence="9">ATCC 35678 / DSM 2160 / CIP 103997 / JCM 8858 / NBRC 14720 / NCIMB 2260 / Gabara</strain>
    </source>
</reference>
<dbReference type="KEGG" id="nph:NP_1546A"/>
<evidence type="ECO:0000313" key="9">
    <source>
        <dbReference type="Proteomes" id="UP000002698"/>
    </source>
</evidence>
<evidence type="ECO:0000256" key="4">
    <source>
        <dbReference type="ARBA" id="ARBA00022723"/>
    </source>
</evidence>
<dbReference type="PANTHER" id="PTHR11228">
    <property type="entry name" value="RADICAL SAM DOMAIN PROTEIN"/>
    <property type="match status" value="1"/>
</dbReference>
<dbReference type="EMBL" id="CR936257">
    <property type="protein sequence ID" value="CAI48864.1"/>
    <property type="molecule type" value="Genomic_DNA"/>
</dbReference>
<dbReference type="Pfam" id="PF04055">
    <property type="entry name" value="Radical_SAM"/>
    <property type="match status" value="1"/>
</dbReference>